<evidence type="ECO:0000313" key="2">
    <source>
        <dbReference type="EMBL" id="CAD8165074.1"/>
    </source>
</evidence>
<accession>A0A8S1UKZ7</accession>
<dbReference type="PANTHER" id="PTHR15048">
    <property type="entry name" value="STARCH-BINDING DOMAIN-CONTAINING PROTEIN 1"/>
    <property type="match status" value="1"/>
</dbReference>
<evidence type="ECO:0000259" key="1">
    <source>
        <dbReference type="SMART" id="SM01065"/>
    </source>
</evidence>
<reference evidence="2" key="1">
    <citation type="submission" date="2021-01" db="EMBL/GenBank/DDBJ databases">
        <authorList>
            <consortium name="Genoscope - CEA"/>
            <person name="William W."/>
        </authorList>
    </citation>
    <scope>NUCLEOTIDE SEQUENCE</scope>
</reference>
<comment type="caution">
    <text evidence="2">The sequence shown here is derived from an EMBL/GenBank/DDBJ whole genome shotgun (WGS) entry which is preliminary data.</text>
</comment>
<dbReference type="PANTHER" id="PTHR15048:SF0">
    <property type="entry name" value="STARCH-BINDING DOMAIN-CONTAINING PROTEIN 1"/>
    <property type="match status" value="1"/>
</dbReference>
<dbReference type="SMART" id="SM01065">
    <property type="entry name" value="CBM_2"/>
    <property type="match status" value="1"/>
</dbReference>
<feature type="domain" description="CBM20" evidence="1">
    <location>
        <begin position="3"/>
        <end position="95"/>
    </location>
</feature>
<dbReference type="GO" id="GO:0016020">
    <property type="term" value="C:membrane"/>
    <property type="evidence" value="ECO:0007669"/>
    <property type="project" value="TreeGrafter"/>
</dbReference>
<gene>
    <name evidence="2" type="ORF">PPENT_87.1.T0420029</name>
</gene>
<name>A0A8S1UKZ7_9CILI</name>
<sequence length="217" mass="26073">MKSSQIFFTITKQVNYGEAVYIVFNFTNWNLQHAIRMECKKIDQWSKEIEITCFQFEYKYVIGQYDNILEGEIVWENGPNRSSENLKLLEMNQSKLQFEDVWEKRNLMFFLIDKKQNKRSKKNEEHQILIFGQVKALNSPVKFSNCQLNQKTQLYYVNLQFEPEEITNPIEIQIYMQVQLNKSYIEIISKNVKINFRNQPINICEEILPDSKCYHLK</sequence>
<dbReference type="AlphaFoldDB" id="A0A8S1UKZ7"/>
<evidence type="ECO:0000313" key="3">
    <source>
        <dbReference type="Proteomes" id="UP000689195"/>
    </source>
</evidence>
<dbReference type="Proteomes" id="UP000689195">
    <property type="component" value="Unassembled WGS sequence"/>
</dbReference>
<dbReference type="OrthoDB" id="289377at2759"/>
<dbReference type="Pfam" id="PF00686">
    <property type="entry name" value="CBM_20"/>
    <property type="match status" value="1"/>
</dbReference>
<protein>
    <recommendedName>
        <fullName evidence="1">CBM20 domain-containing protein</fullName>
    </recommendedName>
</protein>
<organism evidence="2 3">
    <name type="scientific">Paramecium pentaurelia</name>
    <dbReference type="NCBI Taxonomy" id="43138"/>
    <lineage>
        <taxon>Eukaryota</taxon>
        <taxon>Sar</taxon>
        <taxon>Alveolata</taxon>
        <taxon>Ciliophora</taxon>
        <taxon>Intramacronucleata</taxon>
        <taxon>Oligohymenophorea</taxon>
        <taxon>Peniculida</taxon>
        <taxon>Parameciidae</taxon>
        <taxon>Paramecium</taxon>
    </lineage>
</organism>
<dbReference type="InterPro" id="IPR002044">
    <property type="entry name" value="CBM20"/>
</dbReference>
<proteinExistence type="predicted"/>
<keyword evidence="3" id="KW-1185">Reference proteome</keyword>
<dbReference type="GO" id="GO:2001070">
    <property type="term" value="F:starch binding"/>
    <property type="evidence" value="ECO:0007669"/>
    <property type="project" value="InterPro"/>
</dbReference>
<dbReference type="EMBL" id="CAJJDO010000042">
    <property type="protein sequence ID" value="CAD8165074.1"/>
    <property type="molecule type" value="Genomic_DNA"/>
</dbReference>